<organism evidence="10 11">
    <name type="scientific">Paenibacillus agilis</name>
    <dbReference type="NCBI Taxonomy" id="3020863"/>
    <lineage>
        <taxon>Bacteria</taxon>
        <taxon>Bacillati</taxon>
        <taxon>Bacillota</taxon>
        <taxon>Bacilli</taxon>
        <taxon>Bacillales</taxon>
        <taxon>Paenibacillaceae</taxon>
        <taxon>Paenibacillus</taxon>
    </lineage>
</organism>
<dbReference type="CDD" id="cd06225">
    <property type="entry name" value="HAMP"/>
    <property type="match status" value="1"/>
</dbReference>
<evidence type="ECO:0000256" key="6">
    <source>
        <dbReference type="PROSITE-ProRule" id="PRU00284"/>
    </source>
</evidence>
<evidence type="ECO:0000256" key="5">
    <source>
        <dbReference type="ARBA" id="ARBA00029447"/>
    </source>
</evidence>
<dbReference type="SMART" id="SM00304">
    <property type="entry name" value="HAMP"/>
    <property type="match status" value="1"/>
</dbReference>
<dbReference type="AlphaFoldDB" id="A0A559IVY5"/>
<keyword evidence="7" id="KW-0812">Transmembrane</keyword>
<comment type="caution">
    <text evidence="10">The sequence shown here is derived from an EMBL/GenBank/DDBJ whole genome shotgun (WGS) entry which is preliminary data.</text>
</comment>
<keyword evidence="11" id="KW-1185">Reference proteome</keyword>
<dbReference type="GO" id="GO:0007165">
    <property type="term" value="P:signal transduction"/>
    <property type="evidence" value="ECO:0007669"/>
    <property type="project" value="UniProtKB-KW"/>
</dbReference>
<dbReference type="EMBL" id="VNJK01000001">
    <property type="protein sequence ID" value="TVX91746.1"/>
    <property type="molecule type" value="Genomic_DNA"/>
</dbReference>
<evidence type="ECO:0000256" key="1">
    <source>
        <dbReference type="ARBA" id="ARBA00004236"/>
    </source>
</evidence>
<keyword evidence="4 6" id="KW-0807">Transducer</keyword>
<dbReference type="Pfam" id="PF00672">
    <property type="entry name" value="HAMP"/>
    <property type="match status" value="1"/>
</dbReference>
<evidence type="ECO:0000256" key="4">
    <source>
        <dbReference type="ARBA" id="ARBA00023224"/>
    </source>
</evidence>
<gene>
    <name evidence="10" type="ORF">FPZ44_00935</name>
</gene>
<dbReference type="Gene3D" id="1.10.287.950">
    <property type="entry name" value="Methyl-accepting chemotaxis protein"/>
    <property type="match status" value="1"/>
</dbReference>
<dbReference type="Gene3D" id="3.30.450.20">
    <property type="entry name" value="PAS domain"/>
    <property type="match status" value="2"/>
</dbReference>
<dbReference type="SUPFAM" id="SSF58104">
    <property type="entry name" value="Methyl-accepting chemotaxis protein (MCP) signaling domain"/>
    <property type="match status" value="1"/>
</dbReference>
<comment type="subcellular location">
    <subcellularLocation>
        <location evidence="1">Cell membrane</location>
    </subcellularLocation>
</comment>
<dbReference type="Pfam" id="PF00015">
    <property type="entry name" value="MCPsignal"/>
    <property type="match status" value="1"/>
</dbReference>
<dbReference type="Proteomes" id="UP000318102">
    <property type="component" value="Unassembled WGS sequence"/>
</dbReference>
<evidence type="ECO:0000313" key="11">
    <source>
        <dbReference type="Proteomes" id="UP000318102"/>
    </source>
</evidence>
<sequence length="669" mass="73676">MELLIGDKGVRALKLNLRTWTLRNSLKKKVSVVIFALILLPTIGLIWMLTNSATNELSESQKSQVTKMSRTMTESINAMYDDYVFAFQALEKSLPDIQTNDAQLQFRLTTMDKDTDKILASYVVLDGKLHHSDGVQGTESVDKQPWYTEALAQPGKIITSKVRKDSEGRMVITFSRTLSDGSGVMGLDVNTLRLAEMASSFKIGENGYIALLDEFNQVIVHPDYPPGSILEGEEYAALRMSSQGELMLNSEKAEMFISFNRDNKLKLNVVGVMDEGEIKQVQNQLYREALLYLGLILLFISIGVIAFIKSILLPIIRLQQMSKRIAEGELDVRVTTSQRKDEIGMLESQFNTMALSLASVMRELRDTANTLAASSEQLSANSEENVASLQQVAASYEEINNRSDSMKIELSGVNEMAAQADGKLRNVVELVQNSAANANQIQSWAVEGERSLRGVNEQMSTIMEHTQQVQTETDALQEKSKDIQTIVGFIQNLSQQIHLLALNAAIEAAHAGEQGRGFAVVANEVRKLAGQAQQATEQITALIEEVGTRTDAVAQAMVEGTESVNSGRQLTNSLTERMTEMFEVIQTVSEQLTNAAAVSEDLAHTNSEMIQSFDESLEVTEKVAAEIETLAAVSEQQNAAMQDIAASANHLASIADDLQQVTSRYKLES</sequence>
<dbReference type="PANTHER" id="PTHR32089:SF114">
    <property type="entry name" value="METHYL-ACCEPTING CHEMOTAXIS PROTEIN MCPB"/>
    <property type="match status" value="1"/>
</dbReference>
<feature type="transmembrane region" description="Helical" evidence="7">
    <location>
        <begin position="289"/>
        <end position="316"/>
    </location>
</feature>
<dbReference type="PROSITE" id="PS50111">
    <property type="entry name" value="CHEMOTAXIS_TRANSDUC_2"/>
    <property type="match status" value="1"/>
</dbReference>
<keyword evidence="3 7" id="KW-0472">Membrane</keyword>
<dbReference type="OrthoDB" id="243053at2"/>
<protein>
    <submittedName>
        <fullName evidence="10">Methyl-accepting chemotaxis protein</fullName>
    </submittedName>
</protein>
<feature type="domain" description="Methyl-accepting transducer" evidence="8">
    <location>
        <begin position="381"/>
        <end position="631"/>
    </location>
</feature>
<reference evidence="10 11" key="1">
    <citation type="submission" date="2019-07" db="EMBL/GenBank/DDBJ databases">
        <authorList>
            <person name="Kim J."/>
        </authorList>
    </citation>
    <scope>NUCLEOTIDE SEQUENCE [LARGE SCALE GENOMIC DNA]</scope>
    <source>
        <strain evidence="10 11">N4</strain>
    </source>
</reference>
<feature type="transmembrane region" description="Helical" evidence="7">
    <location>
        <begin position="30"/>
        <end position="49"/>
    </location>
</feature>
<feature type="domain" description="HAMP" evidence="9">
    <location>
        <begin position="309"/>
        <end position="362"/>
    </location>
</feature>
<accession>A0A559IVY5</accession>
<dbReference type="GO" id="GO:0005886">
    <property type="term" value="C:plasma membrane"/>
    <property type="evidence" value="ECO:0007669"/>
    <property type="project" value="UniProtKB-SubCell"/>
</dbReference>
<dbReference type="PANTHER" id="PTHR32089">
    <property type="entry name" value="METHYL-ACCEPTING CHEMOTAXIS PROTEIN MCPB"/>
    <property type="match status" value="1"/>
</dbReference>
<evidence type="ECO:0000256" key="2">
    <source>
        <dbReference type="ARBA" id="ARBA00022475"/>
    </source>
</evidence>
<name>A0A559IVY5_9BACL</name>
<evidence type="ECO:0000313" key="10">
    <source>
        <dbReference type="EMBL" id="TVX91746.1"/>
    </source>
</evidence>
<dbReference type="SMART" id="SM00283">
    <property type="entry name" value="MA"/>
    <property type="match status" value="1"/>
</dbReference>
<dbReference type="PROSITE" id="PS50885">
    <property type="entry name" value="HAMP"/>
    <property type="match status" value="1"/>
</dbReference>
<dbReference type="CDD" id="cd18773">
    <property type="entry name" value="PDC1_HK_sensor"/>
    <property type="match status" value="1"/>
</dbReference>
<dbReference type="InterPro" id="IPR003660">
    <property type="entry name" value="HAMP_dom"/>
</dbReference>
<keyword evidence="2" id="KW-1003">Cell membrane</keyword>
<evidence type="ECO:0000259" key="9">
    <source>
        <dbReference type="PROSITE" id="PS50885"/>
    </source>
</evidence>
<proteinExistence type="inferred from homology"/>
<evidence type="ECO:0000256" key="3">
    <source>
        <dbReference type="ARBA" id="ARBA00023136"/>
    </source>
</evidence>
<evidence type="ECO:0000259" key="8">
    <source>
        <dbReference type="PROSITE" id="PS50111"/>
    </source>
</evidence>
<evidence type="ECO:0000256" key="7">
    <source>
        <dbReference type="SAM" id="Phobius"/>
    </source>
</evidence>
<keyword evidence="7" id="KW-1133">Transmembrane helix</keyword>
<dbReference type="InterPro" id="IPR004089">
    <property type="entry name" value="MCPsignal_dom"/>
</dbReference>
<comment type="similarity">
    <text evidence="5">Belongs to the methyl-accepting chemotaxis (MCP) protein family.</text>
</comment>